<feature type="compositionally biased region" description="Polar residues" evidence="1">
    <location>
        <begin position="94"/>
        <end position="103"/>
    </location>
</feature>
<dbReference type="InterPro" id="IPR021474">
    <property type="entry name" value="DUF3127"/>
</dbReference>
<dbReference type="Pfam" id="PF11325">
    <property type="entry name" value="DUF3127"/>
    <property type="match status" value="1"/>
</dbReference>
<evidence type="ECO:0008006" key="4">
    <source>
        <dbReference type="Google" id="ProtNLM"/>
    </source>
</evidence>
<evidence type="ECO:0000313" key="2">
    <source>
        <dbReference type="EMBL" id="MBB4043831.1"/>
    </source>
</evidence>
<evidence type="ECO:0000313" key="3">
    <source>
        <dbReference type="Proteomes" id="UP000560658"/>
    </source>
</evidence>
<evidence type="ECO:0000256" key="1">
    <source>
        <dbReference type="SAM" id="MobiDB-lite"/>
    </source>
</evidence>
<organism evidence="2 3">
    <name type="scientific">Bacteroides reticulotermitis</name>
    <dbReference type="NCBI Taxonomy" id="1133319"/>
    <lineage>
        <taxon>Bacteria</taxon>
        <taxon>Pseudomonadati</taxon>
        <taxon>Bacteroidota</taxon>
        <taxon>Bacteroidia</taxon>
        <taxon>Bacteroidales</taxon>
        <taxon>Bacteroidaceae</taxon>
        <taxon>Bacteroides</taxon>
    </lineage>
</organism>
<dbReference type="RefSeq" id="WP_044161529.1">
    <property type="nucleotide sequence ID" value="NZ_JACIER010000005.1"/>
</dbReference>
<sequence length="125" mass="13880">MAQLTIKGKIIAELPEKGGTSKNGKEWRSKEYVVVEHGEYSKRVCVQVMNDKIDALGLAVGQEVEIQCDVDAREWNGKWFNSITCWKATITGVSQAPTTSPPQYASEPPKQPAVSQNNDRDDLPF</sequence>
<dbReference type="EMBL" id="JACIER010000005">
    <property type="protein sequence ID" value="MBB4043831.1"/>
    <property type="molecule type" value="Genomic_DNA"/>
</dbReference>
<dbReference type="AlphaFoldDB" id="A0A840CY88"/>
<keyword evidence="3" id="KW-1185">Reference proteome</keyword>
<dbReference type="Proteomes" id="UP000560658">
    <property type="component" value="Unassembled WGS sequence"/>
</dbReference>
<feature type="region of interest" description="Disordered" evidence="1">
    <location>
        <begin position="94"/>
        <end position="125"/>
    </location>
</feature>
<name>A0A840CY88_9BACE</name>
<protein>
    <recommendedName>
        <fullName evidence="4">DUF3127 domain-containing protein</fullName>
    </recommendedName>
</protein>
<proteinExistence type="predicted"/>
<reference evidence="2" key="1">
    <citation type="submission" date="2020-08" db="EMBL/GenBank/DDBJ databases">
        <title>Genomic Encyclopedia of Type Strains, Phase IV (KMG-IV): sequencing the most valuable type-strain genomes for metagenomic binning, comparative biology and taxonomic classification.</title>
        <authorList>
            <person name="Goeker M."/>
        </authorList>
    </citation>
    <scope>NUCLEOTIDE SEQUENCE [LARGE SCALE GENOMIC DNA]</scope>
    <source>
        <strain evidence="2">DSM 105720</strain>
    </source>
</reference>
<gene>
    <name evidence="2" type="ORF">GGR06_001617</name>
</gene>
<comment type="caution">
    <text evidence="2">The sequence shown here is derived from an EMBL/GenBank/DDBJ whole genome shotgun (WGS) entry which is preliminary data.</text>
</comment>
<accession>A0A840CY88</accession>